<evidence type="ECO:0000313" key="4">
    <source>
        <dbReference type="Proteomes" id="UP001521222"/>
    </source>
</evidence>
<dbReference type="InterPro" id="IPR050300">
    <property type="entry name" value="GDXG_lipolytic_enzyme"/>
</dbReference>
<organism evidence="3 4">
    <name type="scientific">Nothophoma quercina</name>
    <dbReference type="NCBI Taxonomy" id="749835"/>
    <lineage>
        <taxon>Eukaryota</taxon>
        <taxon>Fungi</taxon>
        <taxon>Dikarya</taxon>
        <taxon>Ascomycota</taxon>
        <taxon>Pezizomycotina</taxon>
        <taxon>Dothideomycetes</taxon>
        <taxon>Pleosporomycetidae</taxon>
        <taxon>Pleosporales</taxon>
        <taxon>Pleosporineae</taxon>
        <taxon>Didymellaceae</taxon>
        <taxon>Nothophoma</taxon>
    </lineage>
</organism>
<evidence type="ECO:0000256" key="1">
    <source>
        <dbReference type="ARBA" id="ARBA00022801"/>
    </source>
</evidence>
<accession>A0ABR3RS25</accession>
<dbReference type="Proteomes" id="UP001521222">
    <property type="component" value="Unassembled WGS sequence"/>
</dbReference>
<evidence type="ECO:0000259" key="2">
    <source>
        <dbReference type="Pfam" id="PF20434"/>
    </source>
</evidence>
<dbReference type="EMBL" id="JAKIXB020000006">
    <property type="protein sequence ID" value="KAL1607238.1"/>
    <property type="molecule type" value="Genomic_DNA"/>
</dbReference>
<dbReference type="SUPFAM" id="SSF53474">
    <property type="entry name" value="alpha/beta-Hydrolases"/>
    <property type="match status" value="1"/>
</dbReference>
<name>A0ABR3RS25_9PLEO</name>
<sequence>MASYNETYKHFFASSVWALDGSDQLEDAFEVDTSNDIENAVVTSVERAVLFGYRPVDDNKRKNGRTILVLGGGGYVQLMVGRECIAVAKWLTSLGFNAFVLVHRFPNSKSSPQAPLDDARRALGMLEEKGYAQYGLGVCGLSSGGHLGAALLADYPKTWTSPQSSTTIPKVDFAIIGYGPISTNAKGRTIVPDKAPLDPPEKQELYDVVQPDIQISTAPPTFIVYSGNDPVVPVLNAYRLAEGITKAGASVELHVFADAPHGFGLDTVGLPVSNWPNMCEAWLKQSGLLKA</sequence>
<feature type="domain" description="BD-FAE-like" evidence="2">
    <location>
        <begin position="59"/>
        <end position="241"/>
    </location>
</feature>
<dbReference type="PANTHER" id="PTHR48081:SF6">
    <property type="entry name" value="PEPTIDASE S9 PROLYL OLIGOPEPTIDASE CATALYTIC DOMAIN-CONTAINING PROTEIN"/>
    <property type="match status" value="1"/>
</dbReference>
<reference evidence="3 4" key="1">
    <citation type="submission" date="2024-02" db="EMBL/GenBank/DDBJ databases">
        <title>De novo assembly and annotation of 12 fungi associated with fruit tree decline syndrome in Ontario, Canada.</title>
        <authorList>
            <person name="Sulman M."/>
            <person name="Ellouze W."/>
            <person name="Ilyukhin E."/>
        </authorList>
    </citation>
    <scope>NUCLEOTIDE SEQUENCE [LARGE SCALE GENOMIC DNA]</scope>
    <source>
        <strain evidence="3 4">M97-236</strain>
    </source>
</reference>
<proteinExistence type="predicted"/>
<protein>
    <recommendedName>
        <fullName evidence="2">BD-FAE-like domain-containing protein</fullName>
    </recommendedName>
</protein>
<evidence type="ECO:0000313" key="3">
    <source>
        <dbReference type="EMBL" id="KAL1607238.1"/>
    </source>
</evidence>
<dbReference type="InterPro" id="IPR029058">
    <property type="entry name" value="AB_hydrolase_fold"/>
</dbReference>
<comment type="caution">
    <text evidence="3">The sequence shown here is derived from an EMBL/GenBank/DDBJ whole genome shotgun (WGS) entry which is preliminary data.</text>
</comment>
<keyword evidence="1" id="KW-0378">Hydrolase</keyword>
<dbReference type="InterPro" id="IPR049492">
    <property type="entry name" value="BD-FAE-like_dom"/>
</dbReference>
<gene>
    <name evidence="3" type="ORF">SLS59_002200</name>
</gene>
<dbReference type="Pfam" id="PF20434">
    <property type="entry name" value="BD-FAE"/>
    <property type="match status" value="1"/>
</dbReference>
<dbReference type="PANTHER" id="PTHR48081">
    <property type="entry name" value="AB HYDROLASE SUPERFAMILY PROTEIN C4A8.06C"/>
    <property type="match status" value="1"/>
</dbReference>
<dbReference type="Gene3D" id="3.40.50.1820">
    <property type="entry name" value="alpha/beta hydrolase"/>
    <property type="match status" value="1"/>
</dbReference>
<keyword evidence="4" id="KW-1185">Reference proteome</keyword>